<evidence type="ECO:0000313" key="4">
    <source>
        <dbReference type="Proteomes" id="UP000199577"/>
    </source>
</evidence>
<dbReference type="InterPro" id="IPR050834">
    <property type="entry name" value="Glycosyltransf_2"/>
</dbReference>
<dbReference type="RefSeq" id="WP_090970731.1">
    <property type="nucleotide sequence ID" value="NZ_FOLL01000001.1"/>
</dbReference>
<dbReference type="Proteomes" id="UP000199577">
    <property type="component" value="Unassembled WGS sequence"/>
</dbReference>
<name>A0A1I1EEC4_9SPHI</name>
<protein>
    <submittedName>
        <fullName evidence="3">Glycosyltransferase, GT2 family</fullName>
    </submittedName>
</protein>
<feature type="domain" description="Glycosyltransferase 2-like" evidence="2">
    <location>
        <begin position="6"/>
        <end position="105"/>
    </location>
</feature>
<proteinExistence type="predicted"/>
<dbReference type="Gene3D" id="3.90.550.10">
    <property type="entry name" value="Spore Coat Polysaccharide Biosynthesis Protein SpsA, Chain A"/>
    <property type="match status" value="1"/>
</dbReference>
<dbReference type="EMBL" id="FOLL01000001">
    <property type="protein sequence ID" value="SFB85417.1"/>
    <property type="molecule type" value="Genomic_DNA"/>
</dbReference>
<keyword evidence="1" id="KW-1133">Transmembrane helix</keyword>
<keyword evidence="1" id="KW-0472">Membrane</keyword>
<dbReference type="Pfam" id="PF00535">
    <property type="entry name" value="Glycos_transf_2"/>
    <property type="match status" value="1"/>
</dbReference>
<keyword evidence="4" id="KW-1185">Reference proteome</keyword>
<feature type="transmembrane region" description="Helical" evidence="1">
    <location>
        <begin position="293"/>
        <end position="314"/>
    </location>
</feature>
<feature type="transmembrane region" description="Helical" evidence="1">
    <location>
        <begin position="264"/>
        <end position="281"/>
    </location>
</feature>
<evidence type="ECO:0000256" key="1">
    <source>
        <dbReference type="SAM" id="Phobius"/>
    </source>
</evidence>
<dbReference type="SUPFAM" id="SSF53448">
    <property type="entry name" value="Nucleotide-diphospho-sugar transferases"/>
    <property type="match status" value="1"/>
</dbReference>
<accession>A0A1I1EEC4</accession>
<dbReference type="STRING" id="623281.SAMN05421747_101527"/>
<dbReference type="OrthoDB" id="9801954at2"/>
<dbReference type="PANTHER" id="PTHR43685:SF2">
    <property type="entry name" value="GLYCOSYLTRANSFERASE 2-LIKE DOMAIN-CONTAINING PROTEIN"/>
    <property type="match status" value="1"/>
</dbReference>
<dbReference type="InterPro" id="IPR029044">
    <property type="entry name" value="Nucleotide-diphossugar_trans"/>
</dbReference>
<dbReference type="GO" id="GO:0016740">
    <property type="term" value="F:transferase activity"/>
    <property type="evidence" value="ECO:0007669"/>
    <property type="project" value="UniProtKB-KW"/>
</dbReference>
<feature type="transmembrane region" description="Helical" evidence="1">
    <location>
        <begin position="241"/>
        <end position="258"/>
    </location>
</feature>
<dbReference type="AlphaFoldDB" id="A0A1I1EEC4"/>
<keyword evidence="1" id="KW-0812">Transmembrane</keyword>
<dbReference type="CDD" id="cd00761">
    <property type="entry name" value="Glyco_tranf_GTA_type"/>
    <property type="match status" value="1"/>
</dbReference>
<organism evidence="3 4">
    <name type="scientific">Parapedobacter composti</name>
    <dbReference type="NCBI Taxonomy" id="623281"/>
    <lineage>
        <taxon>Bacteria</taxon>
        <taxon>Pseudomonadati</taxon>
        <taxon>Bacteroidota</taxon>
        <taxon>Sphingobacteriia</taxon>
        <taxon>Sphingobacteriales</taxon>
        <taxon>Sphingobacteriaceae</taxon>
        <taxon>Parapedobacter</taxon>
    </lineage>
</organism>
<reference evidence="3 4" key="1">
    <citation type="submission" date="2016-10" db="EMBL/GenBank/DDBJ databases">
        <authorList>
            <person name="de Groot N.N."/>
        </authorList>
    </citation>
    <scope>NUCLEOTIDE SEQUENCE [LARGE SCALE GENOMIC DNA]</scope>
    <source>
        <strain evidence="3 4">DSM 22900</strain>
    </source>
</reference>
<dbReference type="InterPro" id="IPR001173">
    <property type="entry name" value="Glyco_trans_2-like"/>
</dbReference>
<sequence>METRISVVIPTYRRPQLLVKCLDALYRQTLNKTAFEVIVVSDGPDGLTRDALMDWHKGKSELLFSFLSLPKKKGPAAARNLGWRSAKSPLIAFTDDDCRPMSTWLDTFCQAYPGQPLWAMTGKVEVPIPLRPTDYEWNTAQLQTAEFVTANCCCTRETLLATGGFDEQFGMAWREDSDLHFRLITHGIPITRVDEAVVRHPVRDAPWGISLREQKKGQYNALLYKRYPRLFRERIRKQPNWHYYTTVSLFVLAVTALVLDYPALSAVASIGWFVGVGLLTWKRLLPTRKSASHIAEMALTSALIPFLSIYWQYYGAVKYRALLF</sequence>
<gene>
    <name evidence="3" type="ORF">SAMN05421747_101527</name>
</gene>
<dbReference type="PANTHER" id="PTHR43685">
    <property type="entry name" value="GLYCOSYLTRANSFERASE"/>
    <property type="match status" value="1"/>
</dbReference>
<evidence type="ECO:0000259" key="2">
    <source>
        <dbReference type="Pfam" id="PF00535"/>
    </source>
</evidence>
<keyword evidence="3" id="KW-0808">Transferase</keyword>
<evidence type="ECO:0000313" key="3">
    <source>
        <dbReference type="EMBL" id="SFB85417.1"/>
    </source>
</evidence>